<organism evidence="2 3">
    <name type="scientific">Nitrosarchaeum koreense MY1</name>
    <dbReference type="NCBI Taxonomy" id="1001994"/>
    <lineage>
        <taxon>Archaea</taxon>
        <taxon>Nitrososphaerota</taxon>
        <taxon>Nitrososphaeria</taxon>
        <taxon>Nitrosopumilales</taxon>
        <taxon>Nitrosopumilaceae</taxon>
        <taxon>Nitrosarchaeum</taxon>
    </lineage>
</organism>
<dbReference type="Proteomes" id="UP000004440">
    <property type="component" value="Unassembled WGS sequence"/>
</dbReference>
<dbReference type="AlphaFoldDB" id="F9CUM1"/>
<dbReference type="STRING" id="1001994.MY1_0295"/>
<reference evidence="2 3" key="1">
    <citation type="journal article" date="2011" name="J. Bacteriol.">
        <title>Genome Sequence of an Ammonia-Oxidizing Soil Archaeon, "Candidatus Nitrosoarchaeum koreensis" MY1.</title>
        <authorList>
            <person name="Kim B.K."/>
            <person name="Jung M.Y."/>
            <person name="Yu D.S."/>
            <person name="Park S.J."/>
            <person name="Oh T.K."/>
            <person name="Rhee S.K."/>
            <person name="Kim J.F."/>
        </authorList>
    </citation>
    <scope>NUCLEOTIDE SEQUENCE [LARGE SCALE GENOMIC DNA]</scope>
    <source>
        <strain evidence="2 3">MY1</strain>
    </source>
</reference>
<proteinExistence type="predicted"/>
<comment type="caution">
    <text evidence="2">The sequence shown here is derived from an EMBL/GenBank/DDBJ whole genome shotgun (WGS) entry which is preliminary data.</text>
</comment>
<accession>F9CUM1</accession>
<evidence type="ECO:0000256" key="1">
    <source>
        <dbReference type="SAM" id="Phobius"/>
    </source>
</evidence>
<evidence type="ECO:0000313" key="3">
    <source>
        <dbReference type="Proteomes" id="UP000004440"/>
    </source>
</evidence>
<keyword evidence="3" id="KW-1185">Reference proteome</keyword>
<keyword evidence="1" id="KW-1133">Transmembrane helix</keyword>
<feature type="transmembrane region" description="Helical" evidence="1">
    <location>
        <begin position="16"/>
        <end position="37"/>
    </location>
</feature>
<keyword evidence="1" id="KW-0472">Membrane</keyword>
<protein>
    <submittedName>
        <fullName evidence="2">Uncharacterized protein</fullName>
    </submittedName>
</protein>
<evidence type="ECO:0000313" key="2">
    <source>
        <dbReference type="EMBL" id="EGP93067.1"/>
    </source>
</evidence>
<dbReference type="EMBL" id="AFPU01000001">
    <property type="protein sequence ID" value="EGP93067.1"/>
    <property type="molecule type" value="Genomic_DNA"/>
</dbReference>
<gene>
    <name evidence="2" type="ORF">MY1_0295</name>
</gene>
<name>F9CUM1_9ARCH</name>
<sequence length="48" mass="5337">MLSEGLLNFSLYTIEIGQIAFVTAVIVLSVAVCVKIIKNKKTKNHNKF</sequence>
<keyword evidence="1" id="KW-0812">Transmembrane</keyword>